<comment type="caution">
    <text evidence="1">The sequence shown here is derived from an EMBL/GenBank/DDBJ whole genome shotgun (WGS) entry which is preliminary data.</text>
</comment>
<name>X7EAI0_9RHOB</name>
<accession>X7EAI0</accession>
<dbReference type="AlphaFoldDB" id="X7EAI0"/>
<evidence type="ECO:0000313" key="2">
    <source>
        <dbReference type="Proteomes" id="UP000022447"/>
    </source>
</evidence>
<keyword evidence="2" id="KW-1185">Reference proteome</keyword>
<dbReference type="Proteomes" id="UP000022447">
    <property type="component" value="Unassembled WGS sequence"/>
</dbReference>
<evidence type="ECO:0008006" key="3">
    <source>
        <dbReference type="Google" id="ProtNLM"/>
    </source>
</evidence>
<dbReference type="EMBL" id="JALZ01000048">
    <property type="protein sequence ID" value="ETX12865.1"/>
    <property type="molecule type" value="Genomic_DNA"/>
</dbReference>
<evidence type="ECO:0000313" key="1">
    <source>
        <dbReference type="EMBL" id="ETX12865.1"/>
    </source>
</evidence>
<sequence length="39" mass="4638">MHPFGAHLILYFVRPTGSIFVVRVRHAREDWMSEPLPFQ</sequence>
<gene>
    <name evidence="1" type="ORF">OCH239_15685</name>
</gene>
<proteinExistence type="predicted"/>
<protein>
    <recommendedName>
        <fullName evidence="3">Plasmid stabilization protein ParE</fullName>
    </recommendedName>
</protein>
<reference evidence="1 2" key="1">
    <citation type="submission" date="2014-01" db="EMBL/GenBank/DDBJ databases">
        <title>Roseivivax halodurans JCM 10272 Genome Sequencing.</title>
        <authorList>
            <person name="Lai Q."/>
            <person name="Li G."/>
            <person name="Shao Z."/>
        </authorList>
    </citation>
    <scope>NUCLEOTIDE SEQUENCE [LARGE SCALE GENOMIC DNA]</scope>
    <source>
        <strain evidence="1 2">JCM 10272</strain>
    </source>
</reference>
<organism evidence="1 2">
    <name type="scientific">Roseivivax halodurans JCM 10272</name>
    <dbReference type="NCBI Taxonomy" id="1449350"/>
    <lineage>
        <taxon>Bacteria</taxon>
        <taxon>Pseudomonadati</taxon>
        <taxon>Pseudomonadota</taxon>
        <taxon>Alphaproteobacteria</taxon>
        <taxon>Rhodobacterales</taxon>
        <taxon>Roseobacteraceae</taxon>
        <taxon>Roseivivax</taxon>
    </lineage>
</organism>